<dbReference type="EMBL" id="JARKIK010000075">
    <property type="protein sequence ID" value="KAK8727558.1"/>
    <property type="molecule type" value="Genomic_DNA"/>
</dbReference>
<name>A0AAW0W9U3_CHEQU</name>
<proteinExistence type="predicted"/>
<organism evidence="2 3">
    <name type="scientific">Cherax quadricarinatus</name>
    <name type="common">Australian red claw crayfish</name>
    <dbReference type="NCBI Taxonomy" id="27406"/>
    <lineage>
        <taxon>Eukaryota</taxon>
        <taxon>Metazoa</taxon>
        <taxon>Ecdysozoa</taxon>
        <taxon>Arthropoda</taxon>
        <taxon>Crustacea</taxon>
        <taxon>Multicrustacea</taxon>
        <taxon>Malacostraca</taxon>
        <taxon>Eumalacostraca</taxon>
        <taxon>Eucarida</taxon>
        <taxon>Decapoda</taxon>
        <taxon>Pleocyemata</taxon>
        <taxon>Astacidea</taxon>
        <taxon>Parastacoidea</taxon>
        <taxon>Parastacidae</taxon>
        <taxon>Cherax</taxon>
    </lineage>
</organism>
<accession>A0AAW0W9U3</accession>
<evidence type="ECO:0000313" key="3">
    <source>
        <dbReference type="Proteomes" id="UP001445076"/>
    </source>
</evidence>
<reference evidence="2 3" key="1">
    <citation type="journal article" date="2024" name="BMC Genomics">
        <title>Genome assembly of redclaw crayfish (Cherax quadricarinatus) provides insights into its immune adaptation and hypoxia tolerance.</title>
        <authorList>
            <person name="Liu Z."/>
            <person name="Zheng J."/>
            <person name="Li H."/>
            <person name="Fang K."/>
            <person name="Wang S."/>
            <person name="He J."/>
            <person name="Zhou D."/>
            <person name="Weng S."/>
            <person name="Chi M."/>
            <person name="Gu Z."/>
            <person name="He J."/>
            <person name="Li F."/>
            <person name="Wang M."/>
        </authorList>
    </citation>
    <scope>NUCLEOTIDE SEQUENCE [LARGE SCALE GENOMIC DNA]</scope>
    <source>
        <strain evidence="2">ZL_2023a</strain>
    </source>
</reference>
<evidence type="ECO:0000256" key="1">
    <source>
        <dbReference type="SAM" id="SignalP"/>
    </source>
</evidence>
<evidence type="ECO:0000313" key="2">
    <source>
        <dbReference type="EMBL" id="KAK8727558.1"/>
    </source>
</evidence>
<dbReference type="AlphaFoldDB" id="A0AAW0W9U3"/>
<feature type="signal peptide" evidence="1">
    <location>
        <begin position="1"/>
        <end position="22"/>
    </location>
</feature>
<keyword evidence="3" id="KW-1185">Reference proteome</keyword>
<sequence length="232" mass="26471">ERNIIHTLLVDLALQRVVIVWAKETNYSASKLDLNLVNGNWFLLIINKMNIRKSFEPYTVPSQLYMWESAVKKFRLTGEYVADHASSGIFLKSQLHGEDFFTLAQVETKDCPLHEANRKFTNILVFKYDKDMENFVEFECLPTCSVVDQASLTIDHTNYLVLLSELGALHVYAYLHPEGFKLFQEIKIKAAYSLVIVEIPGGPFIVVSIRSPPGIVVLRAHVQGIQPFRLLD</sequence>
<protein>
    <submittedName>
        <fullName evidence="2">Uncharacterized protein</fullName>
    </submittedName>
</protein>
<gene>
    <name evidence="2" type="ORF">OTU49_009621</name>
</gene>
<comment type="caution">
    <text evidence="2">The sequence shown here is derived from an EMBL/GenBank/DDBJ whole genome shotgun (WGS) entry which is preliminary data.</text>
</comment>
<dbReference type="Proteomes" id="UP001445076">
    <property type="component" value="Unassembled WGS sequence"/>
</dbReference>
<feature type="chain" id="PRO_5043329129" evidence="1">
    <location>
        <begin position="23"/>
        <end position="232"/>
    </location>
</feature>
<feature type="non-terminal residue" evidence="2">
    <location>
        <position position="1"/>
    </location>
</feature>
<keyword evidence="1" id="KW-0732">Signal</keyword>